<dbReference type="CDD" id="cd06588">
    <property type="entry name" value="PhnB_like"/>
    <property type="match status" value="1"/>
</dbReference>
<dbReference type="RefSeq" id="WP_108736880.1">
    <property type="nucleotide sequence ID" value="NZ_CP020919.1"/>
</dbReference>
<evidence type="ECO:0000259" key="1">
    <source>
        <dbReference type="Pfam" id="PF06983"/>
    </source>
</evidence>
<dbReference type="AlphaFoldDB" id="A0A2S1LND6"/>
<dbReference type="InterPro" id="IPR028973">
    <property type="entry name" value="PhnB-like"/>
</dbReference>
<gene>
    <name evidence="2" type="ORF">FK004_08530</name>
</gene>
<feature type="domain" description="PhnB-like" evidence="1">
    <location>
        <begin position="4"/>
        <end position="135"/>
    </location>
</feature>
<evidence type="ECO:0000313" key="3">
    <source>
        <dbReference type="Proteomes" id="UP000244677"/>
    </source>
</evidence>
<dbReference type="PANTHER" id="PTHR33990">
    <property type="entry name" value="PROTEIN YJDN-RELATED"/>
    <property type="match status" value="1"/>
</dbReference>
<reference evidence="2 3" key="1">
    <citation type="submission" date="2017-04" db="EMBL/GenBank/DDBJ databases">
        <title>Complete genome sequence of Flavobacterium kingsejong AJ004.</title>
        <authorList>
            <person name="Lee P.C."/>
        </authorList>
    </citation>
    <scope>NUCLEOTIDE SEQUENCE [LARGE SCALE GENOMIC DNA]</scope>
    <source>
        <strain evidence="2 3">AJ004</strain>
    </source>
</reference>
<accession>A0A2S1LND6</accession>
<dbReference type="InterPro" id="IPR029068">
    <property type="entry name" value="Glyas_Bleomycin-R_OHBP_Dase"/>
</dbReference>
<dbReference type="EMBL" id="CP020919">
    <property type="protein sequence ID" value="AWG25277.1"/>
    <property type="molecule type" value="Genomic_DNA"/>
</dbReference>
<dbReference type="Gene3D" id="3.10.180.10">
    <property type="entry name" value="2,3-Dihydroxybiphenyl 1,2-Dioxygenase, domain 1"/>
    <property type="match status" value="1"/>
</dbReference>
<dbReference type="Proteomes" id="UP000244677">
    <property type="component" value="Chromosome"/>
</dbReference>
<dbReference type="SUPFAM" id="SSF54593">
    <property type="entry name" value="Glyoxalase/Bleomycin resistance protein/Dihydroxybiphenyl dioxygenase"/>
    <property type="match status" value="1"/>
</dbReference>
<dbReference type="OrthoDB" id="9795306at2"/>
<evidence type="ECO:0000313" key="2">
    <source>
        <dbReference type="EMBL" id="AWG25277.1"/>
    </source>
</evidence>
<dbReference type="KEGG" id="fki:FK004_08530"/>
<sequence>MATINPYLNFKGTTEEAFNFYKTVFGTEFIALQRFEGAPGCDGMPVEDQNKIMHIALPIGKDNVLMGTDVTDANKFDLIVGNNFSMSLNTDAEAEATTLFTALSEGAEIRMPLQKTFWGAYFGMLVDKFGIQWMVNYDYEQE</sequence>
<protein>
    <submittedName>
        <fullName evidence="2">VOC family protein</fullName>
    </submittedName>
</protein>
<keyword evidence="3" id="KW-1185">Reference proteome</keyword>
<name>A0A2S1LND6_9FLAO</name>
<dbReference type="PANTHER" id="PTHR33990:SF1">
    <property type="entry name" value="PROTEIN YJDN"/>
    <property type="match status" value="1"/>
</dbReference>
<proteinExistence type="predicted"/>
<organism evidence="2 3">
    <name type="scientific">Flavobacterium kingsejongi</name>
    <dbReference type="NCBI Taxonomy" id="1678728"/>
    <lineage>
        <taxon>Bacteria</taxon>
        <taxon>Pseudomonadati</taxon>
        <taxon>Bacteroidota</taxon>
        <taxon>Flavobacteriia</taxon>
        <taxon>Flavobacteriales</taxon>
        <taxon>Flavobacteriaceae</taxon>
        <taxon>Flavobacterium</taxon>
    </lineage>
</organism>
<dbReference type="Pfam" id="PF06983">
    <property type="entry name" value="3-dmu-9_3-mt"/>
    <property type="match status" value="1"/>
</dbReference>